<feature type="compositionally biased region" description="Polar residues" evidence="6">
    <location>
        <begin position="275"/>
        <end position="285"/>
    </location>
</feature>
<feature type="compositionally biased region" description="Basic and acidic residues" evidence="6">
    <location>
        <begin position="294"/>
        <end position="309"/>
    </location>
</feature>
<evidence type="ECO:0000256" key="4">
    <source>
        <dbReference type="PIRSR" id="PIRSR607724-1"/>
    </source>
</evidence>
<dbReference type="Proteomes" id="UP000230233">
    <property type="component" value="Chromosome IV"/>
</dbReference>
<dbReference type="GO" id="GO:0005737">
    <property type="term" value="C:cytoplasm"/>
    <property type="evidence" value="ECO:0007669"/>
    <property type="project" value="TreeGrafter"/>
</dbReference>
<feature type="compositionally biased region" description="Basic and acidic residues" evidence="6">
    <location>
        <begin position="60"/>
        <end position="78"/>
    </location>
</feature>
<dbReference type="OrthoDB" id="1937899at2759"/>
<evidence type="ECO:0000313" key="9">
    <source>
        <dbReference type="EMBL" id="PIC36529.1"/>
    </source>
</evidence>
<feature type="domain" description="PARG catalytic Macro" evidence="7">
    <location>
        <begin position="589"/>
        <end position="797"/>
    </location>
</feature>
<dbReference type="EMBL" id="PDUG01000004">
    <property type="protein sequence ID" value="PIC36529.1"/>
    <property type="molecule type" value="Genomic_DNA"/>
</dbReference>
<evidence type="ECO:0000256" key="3">
    <source>
        <dbReference type="ARBA" id="ARBA00022801"/>
    </source>
</evidence>
<dbReference type="Pfam" id="PF05028">
    <property type="entry name" value="PARG_cat_C"/>
    <property type="match status" value="1"/>
</dbReference>
<feature type="binding site" evidence="5">
    <location>
        <position position="636"/>
    </location>
    <ligand>
        <name>substrate</name>
    </ligand>
</feature>
<feature type="active site" evidence="4">
    <location>
        <position position="637"/>
    </location>
</feature>
<dbReference type="AlphaFoldDB" id="A0A2G5UAH3"/>
<evidence type="ECO:0000256" key="6">
    <source>
        <dbReference type="SAM" id="MobiDB-lite"/>
    </source>
</evidence>
<evidence type="ECO:0000313" key="10">
    <source>
        <dbReference type="Proteomes" id="UP000230233"/>
    </source>
</evidence>
<dbReference type="InterPro" id="IPR046372">
    <property type="entry name" value="PARG_cat_C"/>
</dbReference>
<feature type="compositionally biased region" description="Polar residues" evidence="6">
    <location>
        <begin position="81"/>
        <end position="91"/>
    </location>
</feature>
<feature type="compositionally biased region" description="Basic and acidic residues" evidence="6">
    <location>
        <begin position="26"/>
        <end position="35"/>
    </location>
</feature>
<comment type="similarity">
    <text evidence="1">Belongs to the poly(ADP-ribose) glycohydrolase family.</text>
</comment>
<evidence type="ECO:0000256" key="5">
    <source>
        <dbReference type="PIRSR" id="PIRSR607724-2"/>
    </source>
</evidence>
<feature type="compositionally biased region" description="Basic and acidic residues" evidence="6">
    <location>
        <begin position="193"/>
        <end position="202"/>
    </location>
</feature>
<feature type="compositionally biased region" description="Low complexity" evidence="6">
    <location>
        <begin position="178"/>
        <end position="187"/>
    </location>
</feature>
<dbReference type="GO" id="GO:1990966">
    <property type="term" value="P:ATP generation from poly-ADP-D-ribose"/>
    <property type="evidence" value="ECO:0007669"/>
    <property type="project" value="TreeGrafter"/>
</dbReference>
<dbReference type="PANTHER" id="PTHR12837">
    <property type="entry name" value="POLY ADP-RIBOSE GLYCOHYDROLASE"/>
    <property type="match status" value="1"/>
</dbReference>
<dbReference type="GO" id="GO:0004649">
    <property type="term" value="F:poly(ADP-ribose) glycohydrolase activity"/>
    <property type="evidence" value="ECO:0007669"/>
    <property type="project" value="UniProtKB-EC"/>
</dbReference>
<name>A0A2G5UAH3_9PELO</name>
<feature type="compositionally biased region" description="Acidic residues" evidence="6">
    <location>
        <begin position="136"/>
        <end position="155"/>
    </location>
</feature>
<feature type="region of interest" description="Disordered" evidence="6">
    <location>
        <begin position="224"/>
        <end position="318"/>
    </location>
</feature>
<reference evidence="10" key="1">
    <citation type="submission" date="2017-10" db="EMBL/GenBank/DDBJ databases">
        <title>Rapid genome shrinkage in a self-fertile nematode reveals novel sperm competition proteins.</title>
        <authorList>
            <person name="Yin D."/>
            <person name="Schwarz E.M."/>
            <person name="Thomas C.G."/>
            <person name="Felde R.L."/>
            <person name="Korf I.F."/>
            <person name="Cutter A.D."/>
            <person name="Schartner C.M."/>
            <person name="Ralston E.J."/>
            <person name="Meyer B.J."/>
            <person name="Haag E.S."/>
        </authorList>
    </citation>
    <scope>NUCLEOTIDE SEQUENCE [LARGE SCALE GENOMIC DNA]</scope>
    <source>
        <strain evidence="10">JU1422</strain>
    </source>
</reference>
<feature type="binding site" evidence="5">
    <location>
        <position position="677"/>
    </location>
    <ligand>
        <name>substrate</name>
    </ligand>
</feature>
<comment type="caution">
    <text evidence="9">The sequence shown here is derived from an EMBL/GenBank/DDBJ whole genome shotgun (WGS) entry which is preliminary data.</text>
</comment>
<evidence type="ECO:0000256" key="1">
    <source>
        <dbReference type="ARBA" id="ARBA00009545"/>
    </source>
</evidence>
<accession>A0A2G5UAH3</accession>
<feature type="compositionally biased region" description="Acidic residues" evidence="6">
    <location>
        <begin position="104"/>
        <end position="113"/>
    </location>
</feature>
<sequence>MLEPQNSNRNDSDQKAFEEYIGSGPAHHEVQKKVQTDSISSPIRKKPRFEYQKSPLKTSESARRLLEAEEPEEPKSRDVFASNSSQESFYETCQEELKAPGDAAPEDTPEDVVLDSQESESVPRGIPYFQPKNEESNYEDDSDSGSAEIGEEFSDFGDISDQKSMLKKTPEPTRDEQLNNLSNSMNSDDVDAEMMKEMQEERFEEQGIFLESFKNFYKITENPLEIDPSNRSLSPDVFSPAIPNPQKSKIPEEEDMKMEVDEDDPEEDGPPSNLAEYTQLGSSEGSLKIDEDDPPKTEKRAGGAPADEKMELEEEEPHGVITDEQCTTDFRYLLEEQFHKRKLEFLPDFEAKNFNTSKNYRYCEVPGLPPSDSQRPYRDNHYLLNQIQWRPFHPYMSSLDRNPHSYRQKPEEIANRMYLTDKNTLEQWLKEHRYSAEGHSGGFQMFSHVLHELGRIRNGYNSFVGLLKYFNTVAREKNSEKYVLDQFANVVRIALTAEKELPKRIYRLTGSVESATFSHVQCAALLARMFFKPIKSSLSFHYLLEHDDDISIEKLRFLFAYFDRIATNPPQGCVSFRLKTLRKEEFKEEWVKNKYNPMPDVRIYDKMVIEETALCTQVDFANEYLGGGVLRSGAVQEEIRFLMCPEMIVGMLLTDKMDDNQAISIVGAYVYSGYTGYARDLKWHPLTPRYARQNDERLRDKYERLRVETIAIDAMYFKTKGLADQVAGGCMTREMKKAYTGFSSQSEQFDQIPIVTGFWGCGAFNGHKPLKFLQQVIIAGMVKRPLVFCTFQETQTKKHFEAVMEKLRSENISIGDLNSVLRKIAASQPRLPYNPTETFVFDFVFDYLADPQNRELVHSLKPLKSTS</sequence>
<protein>
    <recommendedName>
        <fullName evidence="2">poly(ADP-ribose) glycohydrolase</fullName>
        <ecNumber evidence="2">3.2.1.143</ecNumber>
    </recommendedName>
</protein>
<evidence type="ECO:0000259" key="7">
    <source>
        <dbReference type="Pfam" id="PF05028"/>
    </source>
</evidence>
<feature type="region of interest" description="Disordered" evidence="6">
    <location>
        <begin position="1"/>
        <end position="202"/>
    </location>
</feature>
<dbReference type="InterPro" id="IPR007724">
    <property type="entry name" value="Poly_GlycHdrlase"/>
</dbReference>
<dbReference type="GO" id="GO:0005975">
    <property type="term" value="P:carbohydrate metabolic process"/>
    <property type="evidence" value="ECO:0007669"/>
    <property type="project" value="InterPro"/>
</dbReference>
<dbReference type="GO" id="GO:0006282">
    <property type="term" value="P:regulation of DNA repair"/>
    <property type="evidence" value="ECO:0007669"/>
    <property type="project" value="InterPro"/>
</dbReference>
<evidence type="ECO:0000259" key="8">
    <source>
        <dbReference type="Pfam" id="PF20811"/>
    </source>
</evidence>
<dbReference type="InterPro" id="IPR048362">
    <property type="entry name" value="PARG_helical"/>
</dbReference>
<keyword evidence="10" id="KW-1185">Reference proteome</keyword>
<organism evidence="9 10">
    <name type="scientific">Caenorhabditis nigoni</name>
    <dbReference type="NCBI Taxonomy" id="1611254"/>
    <lineage>
        <taxon>Eukaryota</taxon>
        <taxon>Metazoa</taxon>
        <taxon>Ecdysozoa</taxon>
        <taxon>Nematoda</taxon>
        <taxon>Chromadorea</taxon>
        <taxon>Rhabditida</taxon>
        <taxon>Rhabditina</taxon>
        <taxon>Rhabditomorpha</taxon>
        <taxon>Rhabditoidea</taxon>
        <taxon>Rhabditidae</taxon>
        <taxon>Peloderinae</taxon>
        <taxon>Caenorhabditis</taxon>
    </lineage>
</organism>
<feature type="domain" description="PARG helical" evidence="8">
    <location>
        <begin position="476"/>
        <end position="576"/>
    </location>
</feature>
<keyword evidence="3" id="KW-0378">Hydrolase</keyword>
<feature type="compositionally biased region" description="Basic and acidic residues" evidence="6">
    <location>
        <begin position="168"/>
        <end position="177"/>
    </location>
</feature>
<feature type="active site" evidence="4">
    <location>
        <position position="638"/>
    </location>
</feature>
<dbReference type="GO" id="GO:0005634">
    <property type="term" value="C:nucleus"/>
    <property type="evidence" value="ECO:0007669"/>
    <property type="project" value="TreeGrafter"/>
</dbReference>
<dbReference type="GO" id="GO:0009225">
    <property type="term" value="P:nucleotide-sugar metabolic process"/>
    <property type="evidence" value="ECO:0007669"/>
    <property type="project" value="TreeGrafter"/>
</dbReference>
<dbReference type="EC" id="3.2.1.143" evidence="2"/>
<gene>
    <name evidence="9" type="primary">Cnig_chr_IV.g15482</name>
    <name evidence="9" type="ORF">B9Z55_015482</name>
</gene>
<dbReference type="Pfam" id="PF20811">
    <property type="entry name" value="PARG_cat_N"/>
    <property type="match status" value="1"/>
</dbReference>
<feature type="compositionally biased region" description="Acidic residues" evidence="6">
    <location>
        <begin position="252"/>
        <end position="269"/>
    </location>
</feature>
<feature type="active site" evidence="4">
    <location>
        <position position="619"/>
    </location>
</feature>
<dbReference type="STRING" id="1611254.A0A2G5UAH3"/>
<proteinExistence type="inferred from homology"/>
<evidence type="ECO:0000256" key="2">
    <source>
        <dbReference type="ARBA" id="ARBA00012255"/>
    </source>
</evidence>
<feature type="binding site" evidence="5">
    <location>
        <position position="622"/>
    </location>
    <ligand>
        <name>substrate</name>
    </ligand>
</feature>
<dbReference type="PANTHER" id="PTHR12837:SF15">
    <property type="entry name" value="POLY(ADP-RIBOSE) GLYCOHYDROLASE"/>
    <property type="match status" value="1"/>
</dbReference>